<dbReference type="KEGG" id="pti:PHATR_36724"/>
<keyword evidence="3" id="KW-1185">Reference proteome</keyword>
<protein>
    <submittedName>
        <fullName evidence="2">Uncharacterized protein</fullName>
    </submittedName>
</protein>
<sequence length="265" mass="29886">MRRCCFLLATWLSAFHHDVAIAFSQATAPLVSKNGNAHAAEDSKFKENRRPFLLHTAAMISGLWLSNEPALAKDDVFRGNPLTNSVLEKIRIWEQAEADDLKYGGELERGDAGNKGKVEAYPRLLVPILQMANELDEVERICLGSRDSWAQAQNILKQKKYQKIEFKKQFNAYSDNIYYSDPDRANLYLGGGATPKTEQSLAYLLRNDILTNVEALQSEIEYLLKEPSESSEDLVLYATTANRAMKRYMGIVPPGELVKARELIK</sequence>
<gene>
    <name evidence="2" type="ORF">PHATR_36724</name>
</gene>
<evidence type="ECO:0000313" key="3">
    <source>
        <dbReference type="Proteomes" id="UP000000759"/>
    </source>
</evidence>
<evidence type="ECO:0000256" key="1">
    <source>
        <dbReference type="SAM" id="SignalP"/>
    </source>
</evidence>
<dbReference type="RefSeq" id="XP_002185660.1">
    <property type="nucleotide sequence ID" value="XM_002185624.1"/>
</dbReference>
<accession>B5Y3I0</accession>
<dbReference type="eggNOG" id="ENOG502S9M9">
    <property type="taxonomic scope" value="Eukaryota"/>
</dbReference>
<proteinExistence type="predicted"/>
<dbReference type="GeneID" id="7204494"/>
<organism evidence="2 3">
    <name type="scientific">Phaeodactylum tricornutum (strain CCAP 1055/1)</name>
    <dbReference type="NCBI Taxonomy" id="556484"/>
    <lineage>
        <taxon>Eukaryota</taxon>
        <taxon>Sar</taxon>
        <taxon>Stramenopiles</taxon>
        <taxon>Ochrophyta</taxon>
        <taxon>Bacillariophyta</taxon>
        <taxon>Bacillariophyceae</taxon>
        <taxon>Bacillariophycidae</taxon>
        <taxon>Naviculales</taxon>
        <taxon>Phaeodactylaceae</taxon>
        <taxon>Phaeodactylum</taxon>
    </lineage>
</organism>
<keyword evidence="1" id="KW-0732">Signal</keyword>
<dbReference type="PaxDb" id="2850-Phatr36724"/>
<dbReference type="OrthoDB" id="202221at2759"/>
<dbReference type="AlphaFoldDB" id="B5Y3I0"/>
<dbReference type="OMA" id="IRIWEQA"/>
<evidence type="ECO:0000313" key="2">
    <source>
        <dbReference type="EMBL" id="ACI65130.1"/>
    </source>
</evidence>
<feature type="chain" id="PRO_5002838753" evidence="1">
    <location>
        <begin position="23"/>
        <end position="265"/>
    </location>
</feature>
<dbReference type="EMBL" id="CP001141">
    <property type="protein sequence ID" value="ACI65130.1"/>
    <property type="molecule type" value="Genomic_DNA"/>
</dbReference>
<reference evidence="2 3" key="1">
    <citation type="journal article" date="2008" name="Nature">
        <title>The Phaeodactylum genome reveals the evolutionary history of diatom genomes.</title>
        <authorList>
            <person name="Bowler C."/>
            <person name="Allen A.E."/>
            <person name="Badger J.H."/>
            <person name="Grimwood J."/>
            <person name="Jabbari K."/>
            <person name="Kuo A."/>
            <person name="Maheswari U."/>
            <person name="Martens C."/>
            <person name="Maumus F."/>
            <person name="Otillar R.P."/>
            <person name="Rayko E."/>
            <person name="Salamov A."/>
            <person name="Vandepoele K."/>
            <person name="Beszteri B."/>
            <person name="Gruber A."/>
            <person name="Heijde M."/>
            <person name="Katinka M."/>
            <person name="Mock T."/>
            <person name="Valentin K."/>
            <person name="Verret F."/>
            <person name="Berges J.A."/>
            <person name="Brownlee C."/>
            <person name="Cadoret J.P."/>
            <person name="Chiovitti A."/>
            <person name="Choi C.J."/>
            <person name="Coesel S."/>
            <person name="De Martino A."/>
            <person name="Detter J.C."/>
            <person name="Durkin C."/>
            <person name="Falciatore A."/>
            <person name="Fournet J."/>
            <person name="Haruta M."/>
            <person name="Huysman M.J."/>
            <person name="Jenkins B.D."/>
            <person name="Jiroutova K."/>
            <person name="Jorgensen R.E."/>
            <person name="Joubert Y."/>
            <person name="Kaplan A."/>
            <person name="Kroger N."/>
            <person name="Kroth P.G."/>
            <person name="La Roche J."/>
            <person name="Lindquist E."/>
            <person name="Lommer M."/>
            <person name="Martin-Jezequel V."/>
            <person name="Lopez P.J."/>
            <person name="Lucas S."/>
            <person name="Mangogna M."/>
            <person name="McGinnis K."/>
            <person name="Medlin L.K."/>
            <person name="Montsant A."/>
            <person name="Oudot-Le Secq M.P."/>
            <person name="Napoli C."/>
            <person name="Obornik M."/>
            <person name="Parker M.S."/>
            <person name="Petit J.L."/>
            <person name="Porcel B.M."/>
            <person name="Poulsen N."/>
            <person name="Robison M."/>
            <person name="Rychlewski L."/>
            <person name="Rynearson T.A."/>
            <person name="Schmutz J."/>
            <person name="Shapiro H."/>
            <person name="Siaut M."/>
            <person name="Stanley M."/>
            <person name="Sussman M.R."/>
            <person name="Taylor A.R."/>
            <person name="Vardi A."/>
            <person name="von Dassow P."/>
            <person name="Vyverman W."/>
            <person name="Willis A."/>
            <person name="Wyrwicz L.S."/>
            <person name="Rokhsar D.S."/>
            <person name="Weissenbach J."/>
            <person name="Armbrust E.V."/>
            <person name="Green B.R."/>
            <person name="Van de Peer Y."/>
            <person name="Grigoriev I.V."/>
        </authorList>
    </citation>
    <scope>NUCLEOTIDE SEQUENCE [LARGE SCALE GENOMIC DNA]</scope>
    <source>
        <strain evidence="2 3">CCAP 1055/1</strain>
    </source>
</reference>
<dbReference type="InParanoid" id="B5Y3I0"/>
<reference evidence="3" key="2">
    <citation type="submission" date="2008-08" db="EMBL/GenBank/DDBJ databases">
        <authorList>
            <consortium name="Diatom Consortium"/>
            <person name="Grigoriev I."/>
            <person name="Grimwood J."/>
            <person name="Kuo A."/>
            <person name="Otillar R.P."/>
            <person name="Salamov A."/>
            <person name="Detter J.C."/>
            <person name="Lindquist E."/>
            <person name="Shapiro H."/>
            <person name="Lucas S."/>
            <person name="Glavina del Rio T."/>
            <person name="Pitluck S."/>
            <person name="Rokhsar D."/>
            <person name="Bowler C."/>
        </authorList>
    </citation>
    <scope>GENOME REANNOTATION</scope>
    <source>
        <strain evidence="3">CCAP 1055/1</strain>
    </source>
</reference>
<name>B5Y3I0_PHATC</name>
<dbReference type="HOGENOM" id="CLU_1067445_0_0_1"/>
<dbReference type="Proteomes" id="UP000000759">
    <property type="component" value="Chromosome 11"/>
</dbReference>
<feature type="signal peptide" evidence="1">
    <location>
        <begin position="1"/>
        <end position="22"/>
    </location>
</feature>